<feature type="transmembrane region" description="Helical" evidence="1">
    <location>
        <begin position="97"/>
        <end position="118"/>
    </location>
</feature>
<keyword evidence="3" id="KW-1185">Reference proteome</keyword>
<proteinExistence type="predicted"/>
<reference evidence="2 3" key="1">
    <citation type="submission" date="2020-01" db="EMBL/GenBank/DDBJ databases">
        <title>Genomes of bacteria type strains.</title>
        <authorList>
            <person name="Chen J."/>
            <person name="Zhu S."/>
            <person name="Chen J."/>
        </authorList>
    </citation>
    <scope>NUCLEOTIDE SEQUENCE [LARGE SCALE GENOMIC DNA]</scope>
    <source>
        <strain evidence="2 3">KCTC 52919</strain>
    </source>
</reference>
<comment type="caution">
    <text evidence="2">The sequence shown here is derived from an EMBL/GenBank/DDBJ whole genome shotgun (WGS) entry which is preliminary data.</text>
</comment>
<dbReference type="Pfam" id="PF02452">
    <property type="entry name" value="PemK_toxin"/>
    <property type="match status" value="1"/>
</dbReference>
<evidence type="ECO:0000313" key="3">
    <source>
        <dbReference type="Proteomes" id="UP000476332"/>
    </source>
</evidence>
<dbReference type="GO" id="GO:0003677">
    <property type="term" value="F:DNA binding"/>
    <property type="evidence" value="ECO:0007669"/>
    <property type="project" value="InterPro"/>
</dbReference>
<evidence type="ECO:0000313" key="2">
    <source>
        <dbReference type="EMBL" id="NDV85775.1"/>
    </source>
</evidence>
<keyword evidence="1" id="KW-1133">Transmembrane helix</keyword>
<dbReference type="RefSeq" id="WP_163042474.1">
    <property type="nucleotide sequence ID" value="NZ_JAAAMJ010000001.1"/>
</dbReference>
<dbReference type="SUPFAM" id="SSF50118">
    <property type="entry name" value="Cell growth inhibitor/plasmid maintenance toxic component"/>
    <property type="match status" value="1"/>
</dbReference>
<dbReference type="Proteomes" id="UP000476332">
    <property type="component" value="Unassembled WGS sequence"/>
</dbReference>
<gene>
    <name evidence="2" type="ORF">GTW51_03565</name>
</gene>
<dbReference type="EMBL" id="JAAAMJ010000001">
    <property type="protein sequence ID" value="NDV85775.1"/>
    <property type="molecule type" value="Genomic_DNA"/>
</dbReference>
<evidence type="ECO:0000256" key="1">
    <source>
        <dbReference type="SAM" id="Phobius"/>
    </source>
</evidence>
<dbReference type="InterPro" id="IPR003477">
    <property type="entry name" value="PemK-like"/>
</dbReference>
<keyword evidence="1" id="KW-0472">Membrane</keyword>
<dbReference type="Gene3D" id="2.30.30.110">
    <property type="match status" value="1"/>
</dbReference>
<name>A0A6L9MDA8_9HYPH</name>
<dbReference type="AlphaFoldDB" id="A0A6L9MDA8"/>
<keyword evidence="1" id="KW-0812">Transmembrane</keyword>
<organism evidence="2 3">
    <name type="scientific">Aurantimonas aggregata</name>
    <dbReference type="NCBI Taxonomy" id="2047720"/>
    <lineage>
        <taxon>Bacteria</taxon>
        <taxon>Pseudomonadati</taxon>
        <taxon>Pseudomonadota</taxon>
        <taxon>Alphaproteobacteria</taxon>
        <taxon>Hyphomicrobiales</taxon>
        <taxon>Aurantimonadaceae</taxon>
        <taxon>Aurantimonas</taxon>
    </lineage>
</organism>
<sequence>MKRGDIFTVSTRGLAAKPRPAIILMADEFLRSDRPIIVCPLTSEVVDARLGRIRIEPSAENGLHVISEAMLERLGAALPSELGRRIGQLSRDDLDRLNIAVINILGLAPAAAIVSAIGKFS</sequence>
<protein>
    <submittedName>
        <fullName evidence="2">Type II toxin-antitoxin system PemK/MazF family toxin</fullName>
    </submittedName>
</protein>
<accession>A0A6L9MDA8</accession>
<dbReference type="InterPro" id="IPR011067">
    <property type="entry name" value="Plasmid_toxin/cell-grow_inhib"/>
</dbReference>